<name>A0A1H1XS71_9ACTN</name>
<accession>A0A1H1XS71</accession>
<evidence type="ECO:0000313" key="7">
    <source>
        <dbReference type="Proteomes" id="UP000198688"/>
    </source>
</evidence>
<dbReference type="InterPro" id="IPR014001">
    <property type="entry name" value="Helicase_ATP-bd"/>
</dbReference>
<evidence type="ECO:0000256" key="1">
    <source>
        <dbReference type="ARBA" id="ARBA00022741"/>
    </source>
</evidence>
<evidence type="ECO:0000256" key="2">
    <source>
        <dbReference type="ARBA" id="ARBA00022840"/>
    </source>
</evidence>
<dbReference type="PROSITE" id="PS51192">
    <property type="entry name" value="HELICASE_ATP_BIND_1"/>
    <property type="match status" value="1"/>
</dbReference>
<dbReference type="Pfam" id="PF09369">
    <property type="entry name" value="MZB"/>
    <property type="match status" value="1"/>
</dbReference>
<evidence type="ECO:0000313" key="6">
    <source>
        <dbReference type="EMBL" id="SDT11626.1"/>
    </source>
</evidence>
<keyword evidence="2" id="KW-0067">ATP-binding</keyword>
<dbReference type="InterPro" id="IPR027417">
    <property type="entry name" value="P-loop_NTPase"/>
</dbReference>
<dbReference type="SMART" id="SM00490">
    <property type="entry name" value="HELICc"/>
    <property type="match status" value="1"/>
</dbReference>
<dbReference type="PANTHER" id="PTHR47957">
    <property type="entry name" value="ATP-DEPENDENT HELICASE HRQ1"/>
    <property type="match status" value="1"/>
</dbReference>
<dbReference type="PROSITE" id="PS51194">
    <property type="entry name" value="HELICASE_CTER"/>
    <property type="match status" value="1"/>
</dbReference>
<dbReference type="Pfam" id="PF00270">
    <property type="entry name" value="DEAD"/>
    <property type="match status" value="1"/>
</dbReference>
<dbReference type="InterPro" id="IPR001650">
    <property type="entry name" value="Helicase_C-like"/>
</dbReference>
<dbReference type="SMART" id="SM00487">
    <property type="entry name" value="DEXDc"/>
    <property type="match status" value="1"/>
</dbReference>
<evidence type="ECO:0000259" key="5">
    <source>
        <dbReference type="PROSITE" id="PS51194"/>
    </source>
</evidence>
<dbReference type="EMBL" id="LT629758">
    <property type="protein sequence ID" value="SDT11626.1"/>
    <property type="molecule type" value="Genomic_DNA"/>
</dbReference>
<feature type="domain" description="Helicase ATP-binding" evidence="4">
    <location>
        <begin position="91"/>
        <end position="291"/>
    </location>
</feature>
<dbReference type="Pfam" id="PF00271">
    <property type="entry name" value="Helicase_C"/>
    <property type="match status" value="1"/>
</dbReference>
<keyword evidence="7" id="KW-1185">Reference proteome</keyword>
<keyword evidence="6" id="KW-0347">Helicase</keyword>
<dbReference type="GO" id="GO:0036297">
    <property type="term" value="P:interstrand cross-link repair"/>
    <property type="evidence" value="ECO:0007669"/>
    <property type="project" value="TreeGrafter"/>
</dbReference>
<dbReference type="InterPro" id="IPR011545">
    <property type="entry name" value="DEAD/DEAH_box_helicase_dom"/>
</dbReference>
<dbReference type="GO" id="GO:0006289">
    <property type="term" value="P:nucleotide-excision repair"/>
    <property type="evidence" value="ECO:0007669"/>
    <property type="project" value="TreeGrafter"/>
</dbReference>
<evidence type="ECO:0000259" key="4">
    <source>
        <dbReference type="PROSITE" id="PS51192"/>
    </source>
</evidence>
<gene>
    <name evidence="6" type="ORF">SAMN04489716_2556</name>
</gene>
<feature type="region of interest" description="Disordered" evidence="3">
    <location>
        <begin position="1500"/>
        <end position="1521"/>
    </location>
</feature>
<dbReference type="SUPFAM" id="SSF52540">
    <property type="entry name" value="P-loop containing nucleoside triphosphate hydrolases"/>
    <property type="match status" value="2"/>
</dbReference>
<dbReference type="STRING" id="113562.SAMN04489716_2556"/>
<sequence length="2161" mass="237713">MAAVRPTLAAESLRHTLTQYLTTTFALADTGVREALAGFLNHPEQGIFRGPYLRVRMPFRKVGKRWRPPFEWLPAGFSPYEHQAKAFARLSTVAGPARPTLVTTGTGSGKTESFLYPILDHCRRARQDGRAGVKAVLLYPMNALATDQTLRLKKLLAEEPALAAVTAGLYIGDVAELSQTPVMTSRQEIRDNPPDILITNYKMLDLLLQRSEDKKLWEDAGLAFVVLDEFHTYDGAQGTDVAMLLRRLAAVTGQARPGQPLGDICLVATSATLGNGGAGDVTQKLRDVAAQVFGTDFDEEAVIGESRAAADDILKEIDFGFPLPEPAELAAFPDPSRDPAAMRAIALAVLGTDDLTPVKLGAGLRKHILTQAVLRVLGDRPQTFAEILELVPREGAYSWGRAFRVEPEVAATALARFVALLSMARRPEAPDLPLLAVETHMWVRVVSRLLRAVATRPAFGWSGELPRGTEDETSDADSVVADRRYSLLPAIYCRHCGRSGWSAISPERDPEELIGDPEKIYRASIGRDKRRVRSLIAATGEEIQGGSGEGLLVLEASGIRIRPFNPAVDRLAVADGGVVVLGDLYRDRDAETDRCPACGLNDGIRFLGAGLASLASVAVTQLFTGGELVDNERKTLLFNDSVQDAAHRAGFVANRSYKFSLRALLVDQLAPGVPARLNDVMADVIRAASAPATLAAVVPPDLHDDPGVDALLSGGMADRDTWRLIGERLAFATVMEVGLRSRQGRTLELTRTAAVEVVIDDLPKVVALCRDVLLDGPQLTLDSLPDDAVFVTMVRGLLERLRIRGGVRHTWLEPYIHQGGRRWQVWRGRPDGMPAFPFGQAAPAFAMTAPKGRSEFDVLSAAHNWYEDWVMRCLGLSRAEAGRYLQQLLVVLAREGVLAARTTVDSSTVVYGLQPGHMNLIRLSDADAAESGVRCDSCAWEQTVPPARISDWVGQRCLRYRCGGHFVAAHDANAAGDYYRRLYLDGGVFRVVTAEHTGMLTRAQRESVEEAFRREKRRYDDPNVLACTPTLELGINIGDLSAVILGSLPRGPANYVQRAGRAGRTSGNSLVLTFVGRRERDRYYLNEPRDMIAGQIRPPGCYLSAVAILRRQYLAYLIDLAARDRLTDAAPMPRRASALFGDTGWLNDLVTTAIAEGERLVTDFLDLFAGAVNESAAGELRSFATDGIAAAVAEFVLSWEDRIDGLRQRKDAINAAMAGLIASDPSQARELRALKAERKAVGDRLGDIGSASAHATMVEFGLLPNYSLIDSRTLLDATLTWENSTEDGDRRYGGELREYSRPARTALVELAPGNTYYVRGYRHTIDGLEIGRPDRPLYERWRICPSCGHVRTSNAVADTSACLRCKTPAIADAGCLHYVLRPTVVRSRDRREEARIRDDTDERTQRRYTTTFAVDIPTVENPWRHKKVTFGVDYTRHAKIREFNLGAARFDRPATDAFAGSSVRLNPFYVCMDCGGATADGPPPTATNLPGSDPVSGAGLAPTGNVPGTEHHQPWCRHRRSPNTAKHTPLLLVHELETEALRILIPAATALVDERVVSFAAALMLGITVKYGGEPDHLRVVRAPMADRDSDNVRQFLVVYDTQPSGTGYLHRLSADEEFKQVLETAVEAITTCECNREGRKACHRCLLRFARDEEFPLMSRDEALEILRQLLDDWQISTDVGPADEISLTPLVESELERKFLHKLLAWADQDPTVRLTRRADTDGARFADLLLEAPDGRVVHWRMKLQNTITGTRPDVHFKRLDAAAQEVAVYLDGYQYHASPPPGVNRLADDTIKRTRLRAHDLHVFALTWDDVQSWRNTDVRHDPVWPPYQGLAQQAARDLYRQRTGNDPQQLNDLVWGNPIHLLLQFLRDPDRDLWRFRAEATLAGLLRQPDNERVTTDSTGVTARVNAAVHGQPLPAAVAGGRIVIARASDANGCPLVLILDQRADPRRPVWSAFTVVDDRPATLSADAQHKRRWAAWLWWGNIIQFLADGDGDAAQLAKSILGTFDPTLLYAAEGTGFIAAHRPELLDDETATWLGRSAEPTSAATASSDEPDSAWQRVIELADLEESGVESLLRGLIQRHVPAPVGGYELNDAGWQADFAWPRLRIAVVQRLHGPAAEIEEQDRDAAFAAEGWHARPAKEWDVDELAALVNGGEE</sequence>
<dbReference type="Proteomes" id="UP000198688">
    <property type="component" value="Chromosome I"/>
</dbReference>
<organism evidence="6 7">
    <name type="scientific">Actinoplanes derwentensis</name>
    <dbReference type="NCBI Taxonomy" id="113562"/>
    <lineage>
        <taxon>Bacteria</taxon>
        <taxon>Bacillati</taxon>
        <taxon>Actinomycetota</taxon>
        <taxon>Actinomycetes</taxon>
        <taxon>Micromonosporales</taxon>
        <taxon>Micromonosporaceae</taxon>
        <taxon>Actinoplanes</taxon>
    </lineage>
</organism>
<protein>
    <submittedName>
        <fullName evidence="6">Helicase conserved C-terminal domain-containing protein</fullName>
    </submittedName>
</protein>
<reference evidence="6 7" key="1">
    <citation type="submission" date="2016-10" db="EMBL/GenBank/DDBJ databases">
        <authorList>
            <person name="de Groot N.N."/>
        </authorList>
    </citation>
    <scope>NUCLEOTIDE SEQUENCE [LARGE SCALE GENOMIC DNA]</scope>
    <source>
        <strain evidence="6 7">DSM 43941</strain>
    </source>
</reference>
<dbReference type="Gene3D" id="3.40.50.300">
    <property type="entry name" value="P-loop containing nucleotide triphosphate hydrolases"/>
    <property type="match status" value="2"/>
</dbReference>
<dbReference type="GO" id="GO:0043138">
    <property type="term" value="F:3'-5' DNA helicase activity"/>
    <property type="evidence" value="ECO:0007669"/>
    <property type="project" value="TreeGrafter"/>
</dbReference>
<feature type="domain" description="Helicase C-terminal" evidence="5">
    <location>
        <begin position="884"/>
        <end position="1109"/>
    </location>
</feature>
<dbReference type="InterPro" id="IPR018973">
    <property type="entry name" value="MZB"/>
</dbReference>
<keyword evidence="1" id="KW-0547">Nucleotide-binding</keyword>
<proteinExistence type="predicted"/>
<dbReference type="PANTHER" id="PTHR47957:SF3">
    <property type="entry name" value="ATP-DEPENDENT HELICASE HRQ1"/>
    <property type="match status" value="1"/>
</dbReference>
<dbReference type="RefSeq" id="WP_231954461.1">
    <property type="nucleotide sequence ID" value="NZ_BOMJ01000075.1"/>
</dbReference>
<keyword evidence="6" id="KW-0378">Hydrolase</keyword>
<dbReference type="GO" id="GO:0003676">
    <property type="term" value="F:nucleic acid binding"/>
    <property type="evidence" value="ECO:0007669"/>
    <property type="project" value="InterPro"/>
</dbReference>
<evidence type="ECO:0000256" key="3">
    <source>
        <dbReference type="SAM" id="MobiDB-lite"/>
    </source>
</evidence>
<dbReference type="GO" id="GO:0005524">
    <property type="term" value="F:ATP binding"/>
    <property type="evidence" value="ECO:0007669"/>
    <property type="project" value="UniProtKB-KW"/>
</dbReference>